<dbReference type="InterPro" id="IPR028082">
    <property type="entry name" value="Peripla_BP_I"/>
</dbReference>
<name>A0A0L0S6U7_ALLM3</name>
<accession>A0A0L0S6U7</accession>
<feature type="compositionally biased region" description="Polar residues" evidence="9">
    <location>
        <begin position="19"/>
        <end position="29"/>
    </location>
</feature>
<dbReference type="InterPro" id="IPR001828">
    <property type="entry name" value="ANF_lig-bd_rcpt"/>
</dbReference>
<keyword evidence="5 10" id="KW-0472">Membrane</keyword>
<proteinExistence type="predicted"/>
<feature type="domain" description="G-protein coupled receptors family 3 profile" evidence="11">
    <location>
        <begin position="467"/>
        <end position="731"/>
    </location>
</feature>
<dbReference type="PROSITE" id="PS50259">
    <property type="entry name" value="G_PROTEIN_RECEP_F3_4"/>
    <property type="match status" value="1"/>
</dbReference>
<feature type="transmembrane region" description="Helical" evidence="10">
    <location>
        <begin position="536"/>
        <end position="556"/>
    </location>
</feature>
<evidence type="ECO:0000259" key="11">
    <source>
        <dbReference type="PROSITE" id="PS50259"/>
    </source>
</evidence>
<evidence type="ECO:0000256" key="9">
    <source>
        <dbReference type="SAM" id="MobiDB-lite"/>
    </source>
</evidence>
<organism evidence="12 13">
    <name type="scientific">Allomyces macrogynus (strain ATCC 38327)</name>
    <name type="common">Allomyces javanicus var. macrogynus</name>
    <dbReference type="NCBI Taxonomy" id="578462"/>
    <lineage>
        <taxon>Eukaryota</taxon>
        <taxon>Fungi</taxon>
        <taxon>Fungi incertae sedis</taxon>
        <taxon>Blastocladiomycota</taxon>
        <taxon>Blastocladiomycetes</taxon>
        <taxon>Blastocladiales</taxon>
        <taxon>Blastocladiaceae</taxon>
        <taxon>Allomyces</taxon>
    </lineage>
</organism>
<feature type="transmembrane region" description="Helical" evidence="10">
    <location>
        <begin position="700"/>
        <end position="719"/>
    </location>
</feature>
<dbReference type="Pfam" id="PF00003">
    <property type="entry name" value="7tm_3"/>
    <property type="match status" value="1"/>
</dbReference>
<evidence type="ECO:0000313" key="13">
    <source>
        <dbReference type="Proteomes" id="UP000054350"/>
    </source>
</evidence>
<dbReference type="PANTHER" id="PTHR10519">
    <property type="entry name" value="GABA-B RECEPTOR"/>
    <property type="match status" value="1"/>
</dbReference>
<dbReference type="Pfam" id="PF01094">
    <property type="entry name" value="ANF_receptor"/>
    <property type="match status" value="1"/>
</dbReference>
<feature type="transmembrane region" description="Helical" evidence="10">
    <location>
        <begin position="467"/>
        <end position="489"/>
    </location>
</feature>
<evidence type="ECO:0000256" key="4">
    <source>
        <dbReference type="ARBA" id="ARBA00023040"/>
    </source>
</evidence>
<keyword evidence="2 10" id="KW-0812">Transmembrane</keyword>
<reference evidence="13" key="2">
    <citation type="submission" date="2009-11" db="EMBL/GenBank/DDBJ databases">
        <title>The Genome Sequence of Allomyces macrogynus strain ATCC 38327.</title>
        <authorList>
            <consortium name="The Broad Institute Genome Sequencing Platform"/>
            <person name="Russ C."/>
            <person name="Cuomo C."/>
            <person name="Shea T."/>
            <person name="Young S.K."/>
            <person name="Zeng Q."/>
            <person name="Koehrsen M."/>
            <person name="Haas B."/>
            <person name="Borodovsky M."/>
            <person name="Guigo R."/>
            <person name="Alvarado L."/>
            <person name="Berlin A."/>
            <person name="Borenstein D."/>
            <person name="Chen Z."/>
            <person name="Engels R."/>
            <person name="Freedman E."/>
            <person name="Gellesch M."/>
            <person name="Goldberg J."/>
            <person name="Griggs A."/>
            <person name="Gujja S."/>
            <person name="Heiman D."/>
            <person name="Hepburn T."/>
            <person name="Howarth C."/>
            <person name="Jen D."/>
            <person name="Larson L."/>
            <person name="Lewis B."/>
            <person name="Mehta T."/>
            <person name="Park D."/>
            <person name="Pearson M."/>
            <person name="Roberts A."/>
            <person name="Saif S."/>
            <person name="Shenoy N."/>
            <person name="Sisk P."/>
            <person name="Stolte C."/>
            <person name="Sykes S."/>
            <person name="Walk T."/>
            <person name="White J."/>
            <person name="Yandava C."/>
            <person name="Burger G."/>
            <person name="Gray M.W."/>
            <person name="Holland P.W.H."/>
            <person name="King N."/>
            <person name="Lang F.B.F."/>
            <person name="Roger A.J."/>
            <person name="Ruiz-Trillo I."/>
            <person name="Lander E."/>
            <person name="Nusbaum C."/>
        </authorList>
    </citation>
    <scope>NUCLEOTIDE SEQUENCE [LARGE SCALE GENOMIC DNA]</scope>
    <source>
        <strain evidence="13">ATCC 38327</strain>
    </source>
</reference>
<keyword evidence="3 10" id="KW-1133">Transmembrane helix</keyword>
<feature type="transmembrane region" description="Helical" evidence="10">
    <location>
        <begin position="626"/>
        <end position="647"/>
    </location>
</feature>
<keyword evidence="13" id="KW-1185">Reference proteome</keyword>
<keyword evidence="7" id="KW-0325">Glycoprotein</keyword>
<feature type="transmembrane region" description="Helical" evidence="10">
    <location>
        <begin position="40"/>
        <end position="66"/>
    </location>
</feature>
<sequence length="955" mass="100272">MPIMPTHARRLRELRHPAPSSSTGHTQQCPGAANRARIGLAVILFLVFTTAVVRAVPTMFTIGVILQYTYSDNTPYPDTDDVFAMTSLALPAMNALDPTLTQFQFVKGDSQGTRAGAIAAMLNISSTYPNPVAFIGEWDSATTIPLVLAEAMVRSWHCSGVASSTDLSDKQNFARFFRTIQDDSQQGPALIQFVKTMGWGSVNLVTAIDAYGTSIAASTIAAAPDAGITISTQSVVSPVATDFTFVIATLRKSLSNIIIFAMPTTVAREMLRQARDAGLVAPEYVWISTDIFSDYLSTSAALPTVAEDIVNADGAFYVYPRAATETAAYAVLLAAWARVSSRAVLNVPYGTLCYDCAVALSRGIVRTVQRRGVAALTSAAGNLTLTEFMPPAYEGVSGTVQFTSTGDRVGDFSVWNTVNGNLHLAYDLFANGTRAQRTTPTFAGGSTVVPPDTPPKAKLYPTWSDPVVIVLAVLRALMLGVCAAGIAVLSRNRHVPLVKNMSYPFLVTISVGVMVVLVAEFMVVGEPAQEMCHAPVWVLTVGYQLVVGSAGVRTYRIFKIFSNTTMARMKRYSNAKLLRAVAALIAVQSALYAVRATVFVSTPELVTSKSTVSYQCVPRDAVGDRVIVGVSLALNVALLAGVIVLGYKTRNVASAFRETLWIMYTGQNVAIAGIVILTFTFIALPDFALAAYYLRSFLTLYASIFAYIALVGRVALAAVHSPTASTLAMVPTAISATTSSTSGTSGSHGTTSSAHVHVDWTPTGQIARATVRSAPVKQVAGLSWWHGGWTATWRTHAVHIVVPAAPGTPYLALVPTLTAGTAVQGTAFPTSTATFDARPTDLPLCVIITTARGAWAVQLPTQPDADAVAGALAAAGARSVGAGAGGPGGSSVGRGVRAMSASSATGSAMAPLARARSASHSAAPEKGGKGMIVTEPVVRATARVASPVSLGRARE</sequence>
<dbReference type="AlphaFoldDB" id="A0A0L0S6U7"/>
<evidence type="ECO:0000256" key="5">
    <source>
        <dbReference type="ARBA" id="ARBA00023136"/>
    </source>
</evidence>
<dbReference type="SUPFAM" id="SSF53822">
    <property type="entry name" value="Periplasmic binding protein-like I"/>
    <property type="match status" value="1"/>
</dbReference>
<evidence type="ECO:0000256" key="3">
    <source>
        <dbReference type="ARBA" id="ARBA00022989"/>
    </source>
</evidence>
<comment type="subcellular location">
    <subcellularLocation>
        <location evidence="1">Membrane</location>
        <topology evidence="1">Multi-pass membrane protein</topology>
    </subcellularLocation>
</comment>
<feature type="transmembrane region" description="Helical" evidence="10">
    <location>
        <begin position="577"/>
        <end position="594"/>
    </location>
</feature>
<protein>
    <recommendedName>
        <fullName evidence="11">G-protein coupled receptors family 3 profile domain-containing protein</fullName>
    </recommendedName>
</protein>
<dbReference type="VEuPathDB" id="FungiDB:AMAG_03918"/>
<dbReference type="Gene3D" id="3.40.50.2300">
    <property type="match status" value="2"/>
</dbReference>
<evidence type="ECO:0000313" key="12">
    <source>
        <dbReference type="EMBL" id="KNE58333.1"/>
    </source>
</evidence>
<dbReference type="eggNOG" id="KOG1055">
    <property type="taxonomic scope" value="Eukaryota"/>
</dbReference>
<dbReference type="Proteomes" id="UP000054350">
    <property type="component" value="Unassembled WGS sequence"/>
</dbReference>
<feature type="transmembrane region" description="Helical" evidence="10">
    <location>
        <begin position="501"/>
        <end position="524"/>
    </location>
</feature>
<evidence type="ECO:0000256" key="7">
    <source>
        <dbReference type="ARBA" id="ARBA00023180"/>
    </source>
</evidence>
<evidence type="ECO:0000256" key="6">
    <source>
        <dbReference type="ARBA" id="ARBA00023170"/>
    </source>
</evidence>
<dbReference type="PANTHER" id="PTHR10519:SF20">
    <property type="entry name" value="G-PROTEIN COUPLED RECEPTOR 156-RELATED"/>
    <property type="match status" value="1"/>
</dbReference>
<dbReference type="GO" id="GO:0007214">
    <property type="term" value="P:gamma-aminobutyric acid signaling pathway"/>
    <property type="evidence" value="ECO:0007669"/>
    <property type="project" value="TreeGrafter"/>
</dbReference>
<evidence type="ECO:0000256" key="10">
    <source>
        <dbReference type="SAM" id="Phobius"/>
    </source>
</evidence>
<dbReference type="OrthoDB" id="5597995at2759"/>
<keyword evidence="6" id="KW-0675">Receptor</keyword>
<keyword evidence="4" id="KW-0297">G-protein coupled receptor</keyword>
<evidence type="ECO:0000256" key="1">
    <source>
        <dbReference type="ARBA" id="ARBA00004141"/>
    </source>
</evidence>
<dbReference type="InterPro" id="IPR002455">
    <property type="entry name" value="GPCR3_GABA-B"/>
</dbReference>
<evidence type="ECO:0000256" key="2">
    <source>
        <dbReference type="ARBA" id="ARBA00022692"/>
    </source>
</evidence>
<evidence type="ECO:0000256" key="8">
    <source>
        <dbReference type="ARBA" id="ARBA00023224"/>
    </source>
</evidence>
<dbReference type="EMBL" id="GG745333">
    <property type="protein sequence ID" value="KNE58333.1"/>
    <property type="molecule type" value="Genomic_DNA"/>
</dbReference>
<dbReference type="InterPro" id="IPR017978">
    <property type="entry name" value="GPCR_3_C"/>
</dbReference>
<dbReference type="GO" id="GO:0038039">
    <property type="term" value="C:G protein-coupled receptor heterodimeric complex"/>
    <property type="evidence" value="ECO:0007669"/>
    <property type="project" value="TreeGrafter"/>
</dbReference>
<dbReference type="STRING" id="578462.A0A0L0S6U7"/>
<gene>
    <name evidence="12" type="ORF">AMAG_03918</name>
</gene>
<feature type="transmembrane region" description="Helical" evidence="10">
    <location>
        <begin position="668"/>
        <end position="694"/>
    </location>
</feature>
<feature type="region of interest" description="Disordered" evidence="9">
    <location>
        <begin position="1"/>
        <end position="30"/>
    </location>
</feature>
<dbReference type="GO" id="GO:0004965">
    <property type="term" value="F:G protein-coupled GABA receptor activity"/>
    <property type="evidence" value="ECO:0007669"/>
    <property type="project" value="InterPro"/>
</dbReference>
<keyword evidence="8" id="KW-0807">Transducer</keyword>
<reference evidence="12 13" key="1">
    <citation type="submission" date="2009-11" db="EMBL/GenBank/DDBJ databases">
        <title>Annotation of Allomyces macrogynus ATCC 38327.</title>
        <authorList>
            <consortium name="The Broad Institute Genome Sequencing Platform"/>
            <person name="Russ C."/>
            <person name="Cuomo C."/>
            <person name="Burger G."/>
            <person name="Gray M.W."/>
            <person name="Holland P.W.H."/>
            <person name="King N."/>
            <person name="Lang F.B.F."/>
            <person name="Roger A.J."/>
            <person name="Ruiz-Trillo I."/>
            <person name="Young S.K."/>
            <person name="Zeng Q."/>
            <person name="Gargeya S."/>
            <person name="Fitzgerald M."/>
            <person name="Haas B."/>
            <person name="Abouelleil A."/>
            <person name="Alvarado L."/>
            <person name="Arachchi H.M."/>
            <person name="Berlin A."/>
            <person name="Chapman S.B."/>
            <person name="Gearin G."/>
            <person name="Goldberg J."/>
            <person name="Griggs A."/>
            <person name="Gujja S."/>
            <person name="Hansen M."/>
            <person name="Heiman D."/>
            <person name="Howarth C."/>
            <person name="Larimer J."/>
            <person name="Lui A."/>
            <person name="MacDonald P.J.P."/>
            <person name="McCowen C."/>
            <person name="Montmayeur A."/>
            <person name="Murphy C."/>
            <person name="Neiman D."/>
            <person name="Pearson M."/>
            <person name="Priest M."/>
            <person name="Roberts A."/>
            <person name="Saif S."/>
            <person name="Shea T."/>
            <person name="Sisk P."/>
            <person name="Stolte C."/>
            <person name="Sykes S."/>
            <person name="Wortman J."/>
            <person name="Nusbaum C."/>
            <person name="Birren B."/>
        </authorList>
    </citation>
    <scope>NUCLEOTIDE SEQUENCE [LARGE SCALE GENOMIC DNA]</scope>
    <source>
        <strain evidence="12 13">ATCC 38327</strain>
    </source>
</reference>